<dbReference type="GO" id="GO:0046491">
    <property type="term" value="P:L-methylmalonyl-CoA metabolic process"/>
    <property type="evidence" value="ECO:0007669"/>
    <property type="project" value="TreeGrafter"/>
</dbReference>
<dbReference type="InterPro" id="IPR018146">
    <property type="entry name" value="Glyoxalase_1_CS"/>
</dbReference>
<dbReference type="Pfam" id="PF00903">
    <property type="entry name" value="Glyoxalase"/>
    <property type="match status" value="1"/>
</dbReference>
<dbReference type="InterPro" id="IPR051785">
    <property type="entry name" value="MMCE/EMCE_epimerase"/>
</dbReference>
<dbReference type="AlphaFoldDB" id="A0A1X6ZX42"/>
<keyword evidence="4" id="KW-1185">Reference proteome</keyword>
<dbReference type="EC" id="4.4.1.5" evidence="3"/>
<organism evidence="3 4">
    <name type="scientific">Roseivivax jejudonensis</name>
    <dbReference type="NCBI Taxonomy" id="1529041"/>
    <lineage>
        <taxon>Bacteria</taxon>
        <taxon>Pseudomonadati</taxon>
        <taxon>Pseudomonadota</taxon>
        <taxon>Alphaproteobacteria</taxon>
        <taxon>Rhodobacterales</taxon>
        <taxon>Roseobacteraceae</taxon>
        <taxon>Roseivivax</taxon>
    </lineage>
</organism>
<dbReference type="GO" id="GO:0004493">
    <property type="term" value="F:methylmalonyl-CoA epimerase activity"/>
    <property type="evidence" value="ECO:0007669"/>
    <property type="project" value="TreeGrafter"/>
</dbReference>
<dbReference type="Gene3D" id="3.10.180.10">
    <property type="entry name" value="2,3-Dihydroxybiphenyl 1,2-Dioxygenase, domain 1"/>
    <property type="match status" value="1"/>
</dbReference>
<dbReference type="InterPro" id="IPR004360">
    <property type="entry name" value="Glyas_Fos-R_dOase_dom"/>
</dbReference>
<dbReference type="CDD" id="cd06587">
    <property type="entry name" value="VOC"/>
    <property type="match status" value="1"/>
</dbReference>
<dbReference type="GO" id="GO:0046872">
    <property type="term" value="F:metal ion binding"/>
    <property type="evidence" value="ECO:0007669"/>
    <property type="project" value="UniProtKB-KW"/>
</dbReference>
<dbReference type="EMBL" id="FWFK01000006">
    <property type="protein sequence ID" value="SLN63810.1"/>
    <property type="molecule type" value="Genomic_DNA"/>
</dbReference>
<dbReference type="PANTHER" id="PTHR43048">
    <property type="entry name" value="METHYLMALONYL-COA EPIMERASE"/>
    <property type="match status" value="1"/>
</dbReference>
<keyword evidence="1" id="KW-0479">Metal-binding</keyword>
<gene>
    <name evidence="3" type="primary">gloA_3</name>
    <name evidence="3" type="ORF">ROJ8625_03228</name>
</gene>
<reference evidence="3 4" key="1">
    <citation type="submission" date="2017-03" db="EMBL/GenBank/DDBJ databases">
        <authorList>
            <person name="Afonso C.L."/>
            <person name="Miller P.J."/>
            <person name="Scott M.A."/>
            <person name="Spackman E."/>
            <person name="Goraichik I."/>
            <person name="Dimitrov K.M."/>
            <person name="Suarez D.L."/>
            <person name="Swayne D.E."/>
        </authorList>
    </citation>
    <scope>NUCLEOTIDE SEQUENCE [LARGE SCALE GENOMIC DNA]</scope>
    <source>
        <strain evidence="3 4">CECT 8625</strain>
    </source>
</reference>
<evidence type="ECO:0000313" key="4">
    <source>
        <dbReference type="Proteomes" id="UP000193570"/>
    </source>
</evidence>
<evidence type="ECO:0000259" key="2">
    <source>
        <dbReference type="PROSITE" id="PS51819"/>
    </source>
</evidence>
<dbReference type="InterPro" id="IPR029068">
    <property type="entry name" value="Glyas_Bleomycin-R_OHBP_Dase"/>
</dbReference>
<feature type="domain" description="VOC" evidence="2">
    <location>
        <begin position="4"/>
        <end position="126"/>
    </location>
</feature>
<dbReference type="GO" id="GO:0004462">
    <property type="term" value="F:lactoylglutathione lyase activity"/>
    <property type="evidence" value="ECO:0007669"/>
    <property type="project" value="UniProtKB-EC"/>
</dbReference>
<sequence>MKPRLRHIALRVKDLEASATFYESVFGFERVGREEIPIGAAVYLSDGVINLALLNYYGQEGAASEGAADTAGTDHFGVQVDDIDAMREVIESSGGTFYFDLGDTRKGNFERKFKDPDGIVFDISHHGWLGTDSRRTEGESQ</sequence>
<dbReference type="PANTHER" id="PTHR43048:SF3">
    <property type="entry name" value="METHYLMALONYL-COA EPIMERASE, MITOCHONDRIAL"/>
    <property type="match status" value="1"/>
</dbReference>
<dbReference type="Proteomes" id="UP000193570">
    <property type="component" value="Unassembled WGS sequence"/>
</dbReference>
<dbReference type="InterPro" id="IPR037523">
    <property type="entry name" value="VOC_core"/>
</dbReference>
<dbReference type="PROSITE" id="PS00934">
    <property type="entry name" value="GLYOXALASE_I_1"/>
    <property type="match status" value="1"/>
</dbReference>
<accession>A0A1X6ZX42</accession>
<evidence type="ECO:0000256" key="1">
    <source>
        <dbReference type="ARBA" id="ARBA00022723"/>
    </source>
</evidence>
<dbReference type="PROSITE" id="PS51819">
    <property type="entry name" value="VOC"/>
    <property type="match status" value="1"/>
</dbReference>
<dbReference type="RefSeq" id="WP_085792917.1">
    <property type="nucleotide sequence ID" value="NZ_FWFK01000006.1"/>
</dbReference>
<keyword evidence="3" id="KW-0456">Lyase</keyword>
<name>A0A1X6ZX42_9RHOB</name>
<proteinExistence type="predicted"/>
<protein>
    <submittedName>
        <fullName evidence="3">Lactoylglutathione lyase</fullName>
        <ecNumber evidence="3">4.4.1.5</ecNumber>
    </submittedName>
</protein>
<dbReference type="OrthoDB" id="2613830at2"/>
<dbReference type="SUPFAM" id="SSF54593">
    <property type="entry name" value="Glyoxalase/Bleomycin resistance protein/Dihydroxybiphenyl dioxygenase"/>
    <property type="match status" value="1"/>
</dbReference>
<evidence type="ECO:0000313" key="3">
    <source>
        <dbReference type="EMBL" id="SLN63810.1"/>
    </source>
</evidence>